<dbReference type="InterPro" id="IPR050099">
    <property type="entry name" value="SIS_GmhA/DiaA_subfam"/>
</dbReference>
<gene>
    <name evidence="2" type="ORF">H8730_03305</name>
</gene>
<dbReference type="Pfam" id="PF13580">
    <property type="entry name" value="SIS_2"/>
    <property type="match status" value="2"/>
</dbReference>
<dbReference type="Proteomes" id="UP000657006">
    <property type="component" value="Unassembled WGS sequence"/>
</dbReference>
<name>A0A926DP36_9FIRM</name>
<evidence type="ECO:0000259" key="1">
    <source>
        <dbReference type="PROSITE" id="PS51464"/>
    </source>
</evidence>
<organism evidence="2 3">
    <name type="scientific">Bianquea renquensis</name>
    <dbReference type="NCBI Taxonomy" id="2763661"/>
    <lineage>
        <taxon>Bacteria</taxon>
        <taxon>Bacillati</taxon>
        <taxon>Bacillota</taxon>
        <taxon>Clostridia</taxon>
        <taxon>Eubacteriales</taxon>
        <taxon>Bianqueaceae</taxon>
        <taxon>Bianquea</taxon>
    </lineage>
</organism>
<reference evidence="2" key="1">
    <citation type="submission" date="2020-08" db="EMBL/GenBank/DDBJ databases">
        <title>Genome public.</title>
        <authorList>
            <person name="Liu C."/>
            <person name="Sun Q."/>
        </authorList>
    </citation>
    <scope>NUCLEOTIDE SEQUENCE</scope>
    <source>
        <strain evidence="2">NSJ-32</strain>
    </source>
</reference>
<dbReference type="Gene3D" id="3.40.50.10490">
    <property type="entry name" value="Glucose-6-phosphate isomerase like protein, domain 1"/>
    <property type="match status" value="1"/>
</dbReference>
<comment type="caution">
    <text evidence="2">The sequence shown here is derived from an EMBL/GenBank/DDBJ whole genome shotgun (WGS) entry which is preliminary data.</text>
</comment>
<keyword evidence="3" id="KW-1185">Reference proteome</keyword>
<dbReference type="InterPro" id="IPR035461">
    <property type="entry name" value="GmhA/DiaA"/>
</dbReference>
<dbReference type="AlphaFoldDB" id="A0A926DP36"/>
<dbReference type="EMBL" id="JACRSQ010000003">
    <property type="protein sequence ID" value="MBC8542575.1"/>
    <property type="molecule type" value="Genomic_DNA"/>
</dbReference>
<dbReference type="PROSITE" id="PS51464">
    <property type="entry name" value="SIS"/>
    <property type="match status" value="1"/>
</dbReference>
<proteinExistence type="predicted"/>
<dbReference type="GO" id="GO:1901135">
    <property type="term" value="P:carbohydrate derivative metabolic process"/>
    <property type="evidence" value="ECO:0007669"/>
    <property type="project" value="InterPro"/>
</dbReference>
<evidence type="ECO:0000313" key="2">
    <source>
        <dbReference type="EMBL" id="MBC8542575.1"/>
    </source>
</evidence>
<dbReference type="PANTHER" id="PTHR30390">
    <property type="entry name" value="SEDOHEPTULOSE 7-PHOSPHATE ISOMERASE / DNAA INITIATOR-ASSOCIATING FACTOR FOR REPLICATION INITIATION"/>
    <property type="match status" value="1"/>
</dbReference>
<protein>
    <submittedName>
        <fullName evidence="2">SIS domain-containing protein</fullName>
    </submittedName>
</protein>
<evidence type="ECO:0000313" key="3">
    <source>
        <dbReference type="Proteomes" id="UP000657006"/>
    </source>
</evidence>
<dbReference type="PANTHER" id="PTHR30390:SF6">
    <property type="entry name" value="DNAA INITIATOR-ASSOCIATING PROTEIN DIAA"/>
    <property type="match status" value="1"/>
</dbReference>
<dbReference type="GO" id="GO:0097367">
    <property type="term" value="F:carbohydrate derivative binding"/>
    <property type="evidence" value="ECO:0007669"/>
    <property type="project" value="InterPro"/>
</dbReference>
<sequence>MVFQRYPVLEACRKDVRQAAAMMIACYEGKGKILLCGNGGSQADADHMVGELMKGFLLQRPIRETFRKTLAENFGDGAWMADHLQEGLPAISLGAQTALNTAISNDVAADMVFAQQVYGYGRPGDVLIGLSTSGTSRNVVQAIKVASALGMGTIGISGADGGKLREFCQCTIALPETETFKVQELTLPVYHALCAAVEAHFYSCA</sequence>
<dbReference type="CDD" id="cd05006">
    <property type="entry name" value="SIS_GmhA"/>
    <property type="match status" value="1"/>
</dbReference>
<dbReference type="InterPro" id="IPR046348">
    <property type="entry name" value="SIS_dom_sf"/>
</dbReference>
<dbReference type="InterPro" id="IPR001347">
    <property type="entry name" value="SIS_dom"/>
</dbReference>
<accession>A0A926DP36</accession>
<dbReference type="SUPFAM" id="SSF53697">
    <property type="entry name" value="SIS domain"/>
    <property type="match status" value="1"/>
</dbReference>
<feature type="domain" description="SIS" evidence="1">
    <location>
        <begin position="23"/>
        <end position="203"/>
    </location>
</feature>